<dbReference type="Pfam" id="PF00578">
    <property type="entry name" value="AhpC-TSA"/>
    <property type="match status" value="1"/>
</dbReference>
<evidence type="ECO:0000313" key="4">
    <source>
        <dbReference type="Proteomes" id="UP000219252"/>
    </source>
</evidence>
<keyword evidence="4" id="KW-1185">Reference proteome</keyword>
<protein>
    <submittedName>
        <fullName evidence="3">Peroxiredoxin</fullName>
    </submittedName>
</protein>
<dbReference type="Gene3D" id="3.40.30.10">
    <property type="entry name" value="Glutaredoxin"/>
    <property type="match status" value="1"/>
</dbReference>
<dbReference type="InterPro" id="IPR017937">
    <property type="entry name" value="Thioredoxin_CS"/>
</dbReference>
<reference evidence="4" key="1">
    <citation type="submission" date="2017-08" db="EMBL/GenBank/DDBJ databases">
        <authorList>
            <person name="Varghese N."/>
            <person name="Submissions S."/>
        </authorList>
    </citation>
    <scope>NUCLEOTIDE SEQUENCE [LARGE SCALE GENOMIC DNA]</scope>
    <source>
        <strain evidence="4">JC23</strain>
    </source>
</reference>
<dbReference type="InterPro" id="IPR036249">
    <property type="entry name" value="Thioredoxin-like_sf"/>
</dbReference>
<dbReference type="EMBL" id="OBQC01000001">
    <property type="protein sequence ID" value="SOC35026.1"/>
    <property type="molecule type" value="Genomic_DNA"/>
</dbReference>
<name>A0A285U3E7_9BACL</name>
<sequence>MKKSMIGMIVVLVLVAIALIGYINEEMNSSNQVSEASQIKGYEVNLDKQEYGIKKGQMAPDFTLQTIAGDTLTLSDLKGKKVVLNFWATWCPPCKKEMPALQNYYEKFAEKENVEIVAVNLTHTERGFNMKENYEMVGLFVDSYDLTFPIPLMEEDSLSKTYQIVTIPSTFMIDTEGRIQHQILGPLDEDSIDKFISQLE</sequence>
<organism evidence="3 4">
    <name type="scientific">Ureibacillus acetophenoni</name>
    <dbReference type="NCBI Taxonomy" id="614649"/>
    <lineage>
        <taxon>Bacteria</taxon>
        <taxon>Bacillati</taxon>
        <taxon>Bacillota</taxon>
        <taxon>Bacilli</taxon>
        <taxon>Bacillales</taxon>
        <taxon>Caryophanaceae</taxon>
        <taxon>Ureibacillus</taxon>
    </lineage>
</organism>
<dbReference type="RefSeq" id="WP_097147778.1">
    <property type="nucleotide sequence ID" value="NZ_OBQC01000001.1"/>
</dbReference>
<dbReference type="OrthoDB" id="25753at2"/>
<evidence type="ECO:0000313" key="3">
    <source>
        <dbReference type="EMBL" id="SOC35026.1"/>
    </source>
</evidence>
<evidence type="ECO:0000256" key="1">
    <source>
        <dbReference type="ARBA" id="ARBA00023157"/>
    </source>
</evidence>
<feature type="domain" description="Thioredoxin" evidence="2">
    <location>
        <begin position="53"/>
        <end position="200"/>
    </location>
</feature>
<dbReference type="PANTHER" id="PTHR42852:SF13">
    <property type="entry name" value="PROTEIN DIPZ"/>
    <property type="match status" value="1"/>
</dbReference>
<keyword evidence="1" id="KW-1015">Disulfide bond</keyword>
<dbReference type="AlphaFoldDB" id="A0A285U3E7"/>
<gene>
    <name evidence="3" type="ORF">SAMN05877842_101216</name>
</gene>
<dbReference type="Proteomes" id="UP000219252">
    <property type="component" value="Unassembled WGS sequence"/>
</dbReference>
<dbReference type="GO" id="GO:0016209">
    <property type="term" value="F:antioxidant activity"/>
    <property type="evidence" value="ECO:0007669"/>
    <property type="project" value="InterPro"/>
</dbReference>
<dbReference type="InterPro" id="IPR050553">
    <property type="entry name" value="Thioredoxin_ResA/DsbE_sf"/>
</dbReference>
<dbReference type="PANTHER" id="PTHR42852">
    <property type="entry name" value="THIOL:DISULFIDE INTERCHANGE PROTEIN DSBE"/>
    <property type="match status" value="1"/>
</dbReference>
<evidence type="ECO:0000259" key="2">
    <source>
        <dbReference type="PROSITE" id="PS51352"/>
    </source>
</evidence>
<dbReference type="InterPro" id="IPR000866">
    <property type="entry name" value="AhpC/TSA"/>
</dbReference>
<dbReference type="GO" id="GO:0016491">
    <property type="term" value="F:oxidoreductase activity"/>
    <property type="evidence" value="ECO:0007669"/>
    <property type="project" value="InterPro"/>
</dbReference>
<dbReference type="CDD" id="cd02966">
    <property type="entry name" value="TlpA_like_family"/>
    <property type="match status" value="1"/>
</dbReference>
<proteinExistence type="predicted"/>
<accession>A0A285U3E7</accession>
<dbReference type="InterPro" id="IPR013766">
    <property type="entry name" value="Thioredoxin_domain"/>
</dbReference>
<dbReference type="SUPFAM" id="SSF52833">
    <property type="entry name" value="Thioredoxin-like"/>
    <property type="match status" value="1"/>
</dbReference>
<dbReference type="PROSITE" id="PS00194">
    <property type="entry name" value="THIOREDOXIN_1"/>
    <property type="match status" value="1"/>
</dbReference>
<dbReference type="PROSITE" id="PS51352">
    <property type="entry name" value="THIOREDOXIN_2"/>
    <property type="match status" value="1"/>
</dbReference>